<evidence type="ECO:0000313" key="9">
    <source>
        <dbReference type="Proteomes" id="UP001324533"/>
    </source>
</evidence>
<dbReference type="RefSeq" id="WP_322409952.1">
    <property type="nucleotide sequence ID" value="NZ_CP139779.1"/>
</dbReference>
<feature type="transmembrane region" description="Helical" evidence="7">
    <location>
        <begin position="389"/>
        <end position="408"/>
    </location>
</feature>
<keyword evidence="6 7" id="KW-0472">Membrane</keyword>
<accession>A0ABZ0VAV9</accession>
<dbReference type="PANTHER" id="PTHR30250">
    <property type="entry name" value="PST FAMILY PREDICTED COLANIC ACID TRANSPORTER"/>
    <property type="match status" value="1"/>
</dbReference>
<keyword evidence="4 7" id="KW-0812">Transmembrane</keyword>
<dbReference type="EMBL" id="CP139779">
    <property type="protein sequence ID" value="WQB69826.1"/>
    <property type="molecule type" value="Genomic_DNA"/>
</dbReference>
<feature type="transmembrane region" description="Helical" evidence="7">
    <location>
        <begin position="21"/>
        <end position="43"/>
    </location>
</feature>
<evidence type="ECO:0000256" key="1">
    <source>
        <dbReference type="ARBA" id="ARBA00004651"/>
    </source>
</evidence>
<comment type="subcellular location">
    <subcellularLocation>
        <location evidence="1">Cell membrane</location>
        <topology evidence="1">Multi-pass membrane protein</topology>
    </subcellularLocation>
</comment>
<dbReference type="Pfam" id="PF13440">
    <property type="entry name" value="Polysacc_synt_3"/>
    <property type="match status" value="1"/>
</dbReference>
<reference evidence="8 9" key="1">
    <citation type="submission" date="2023-06" db="EMBL/GenBank/DDBJ databases">
        <title>Rock-solubilizing bacteria, Microbacterium invictum, promotes re-establishment of vegetation in rocky wasteland by accelerating rock bio-weathering and reshaping soil bacterial community.</title>
        <authorList>
            <person name="Liu C."/>
        </authorList>
    </citation>
    <scope>NUCLEOTIDE SEQUENCE [LARGE SCALE GENOMIC DNA]</scope>
    <source>
        <strain evidence="8 9">X-18</strain>
    </source>
</reference>
<evidence type="ECO:0000313" key="8">
    <source>
        <dbReference type="EMBL" id="WQB69826.1"/>
    </source>
</evidence>
<sequence>MTSPSRTAPSLAAKAGRGAAVTFAGQLTRIVVQLLGIVLLARLLSPSDYGLTAMVLAIIGVGEILRDFGLSSAAIQARTLTRGQRSNLFWINLGIGAGLTAIVAGLAVPLASFYGDDRLVLITLALSVTFLLNGFSTQFRADLNRNFRFGWLASAEIGAQIIALTIALSLAAFGWGYWALVAQQVLQVLLQAVVLPFVAGWWPSLPRRGEQMKAFLTFGGGLVGAQLLNYASRNVASVVIGRQFGAQELGYFNRAYQLMVLPLNQINAPSSRVALPTLSRLQDQPRRYADFISFGQTILLNLVCFVLAFTVAVAPDLVFVALGPQWGPTVPLFQVLAIAGLFQAAAYSSYWIYLSQGLTTRYLVYIAITRPFVIAIICLGAVWGVEGVTVAYAVTAALLWPIGTLFLVGRATAPLLKLFLTALRTISIYAVAATASWASTLLFPDLFPIARMAVGLTGFLLALALIAAVFPPFRRDVLSMASARRFFRSARKPAVAQEETP</sequence>
<dbReference type="CDD" id="cd13127">
    <property type="entry name" value="MATE_tuaB_like"/>
    <property type="match status" value="1"/>
</dbReference>
<organism evidence="8 9">
    <name type="scientific">Microbacterium invictum</name>
    <dbReference type="NCBI Taxonomy" id="515415"/>
    <lineage>
        <taxon>Bacteria</taxon>
        <taxon>Bacillati</taxon>
        <taxon>Actinomycetota</taxon>
        <taxon>Actinomycetes</taxon>
        <taxon>Micrococcales</taxon>
        <taxon>Microbacteriaceae</taxon>
        <taxon>Microbacterium</taxon>
    </lineage>
</organism>
<keyword evidence="5 7" id="KW-1133">Transmembrane helix</keyword>
<comment type="similarity">
    <text evidence="2">Belongs to the polysaccharide synthase family.</text>
</comment>
<name>A0ABZ0VAV9_9MICO</name>
<evidence type="ECO:0000256" key="4">
    <source>
        <dbReference type="ARBA" id="ARBA00022692"/>
    </source>
</evidence>
<evidence type="ECO:0000256" key="2">
    <source>
        <dbReference type="ARBA" id="ARBA00007430"/>
    </source>
</evidence>
<feature type="transmembrane region" description="Helical" evidence="7">
    <location>
        <begin position="184"/>
        <end position="203"/>
    </location>
</feature>
<proteinExistence type="inferred from homology"/>
<evidence type="ECO:0000256" key="5">
    <source>
        <dbReference type="ARBA" id="ARBA00022989"/>
    </source>
</evidence>
<feature type="transmembrane region" description="Helical" evidence="7">
    <location>
        <begin position="89"/>
        <end position="113"/>
    </location>
</feature>
<feature type="transmembrane region" description="Helical" evidence="7">
    <location>
        <begin position="119"/>
        <end position="136"/>
    </location>
</feature>
<protein>
    <submittedName>
        <fullName evidence="8">Lipopolysaccharide biosynthesis protein</fullName>
    </submittedName>
</protein>
<feature type="transmembrane region" description="Helical" evidence="7">
    <location>
        <begin position="362"/>
        <end position="383"/>
    </location>
</feature>
<feature type="transmembrane region" description="Helical" evidence="7">
    <location>
        <begin position="449"/>
        <end position="470"/>
    </location>
</feature>
<feature type="transmembrane region" description="Helical" evidence="7">
    <location>
        <begin position="49"/>
        <end position="68"/>
    </location>
</feature>
<feature type="transmembrane region" description="Helical" evidence="7">
    <location>
        <begin position="415"/>
        <end position="437"/>
    </location>
</feature>
<evidence type="ECO:0000256" key="7">
    <source>
        <dbReference type="SAM" id="Phobius"/>
    </source>
</evidence>
<evidence type="ECO:0000256" key="6">
    <source>
        <dbReference type="ARBA" id="ARBA00023136"/>
    </source>
</evidence>
<dbReference type="Proteomes" id="UP001324533">
    <property type="component" value="Chromosome"/>
</dbReference>
<feature type="transmembrane region" description="Helical" evidence="7">
    <location>
        <begin position="288"/>
        <end position="312"/>
    </location>
</feature>
<dbReference type="PANTHER" id="PTHR30250:SF10">
    <property type="entry name" value="LIPOPOLYSACCHARIDE BIOSYNTHESIS PROTEIN WZXC"/>
    <property type="match status" value="1"/>
</dbReference>
<dbReference type="InterPro" id="IPR050833">
    <property type="entry name" value="Poly_Biosynth_Transport"/>
</dbReference>
<feature type="transmembrane region" description="Helical" evidence="7">
    <location>
        <begin position="157"/>
        <end position="178"/>
    </location>
</feature>
<feature type="transmembrane region" description="Helical" evidence="7">
    <location>
        <begin position="332"/>
        <end position="353"/>
    </location>
</feature>
<evidence type="ECO:0000256" key="3">
    <source>
        <dbReference type="ARBA" id="ARBA00022475"/>
    </source>
</evidence>
<keyword evidence="9" id="KW-1185">Reference proteome</keyword>
<keyword evidence="3" id="KW-1003">Cell membrane</keyword>
<gene>
    <name evidence="8" type="ORF">T9R20_14155</name>
</gene>